<dbReference type="EMBL" id="VFWZ01000005">
    <property type="protein sequence ID" value="TPN84495.1"/>
    <property type="molecule type" value="Genomic_DNA"/>
</dbReference>
<dbReference type="SUPFAM" id="SSF51126">
    <property type="entry name" value="Pectin lyase-like"/>
    <property type="match status" value="1"/>
</dbReference>
<evidence type="ECO:0000256" key="1">
    <source>
        <dbReference type="SAM" id="SignalP"/>
    </source>
</evidence>
<evidence type="ECO:0008006" key="4">
    <source>
        <dbReference type="Google" id="ProtNLM"/>
    </source>
</evidence>
<dbReference type="InterPro" id="IPR011050">
    <property type="entry name" value="Pectin_lyase_fold/virulence"/>
</dbReference>
<proteinExistence type="predicted"/>
<dbReference type="OrthoDB" id="6376028at2"/>
<dbReference type="InterPro" id="IPR012334">
    <property type="entry name" value="Pectin_lyas_fold"/>
</dbReference>
<dbReference type="Proteomes" id="UP000315540">
    <property type="component" value="Unassembled WGS sequence"/>
</dbReference>
<evidence type="ECO:0000313" key="2">
    <source>
        <dbReference type="EMBL" id="TPN84495.1"/>
    </source>
</evidence>
<accession>A0A504J7B5</accession>
<keyword evidence="1" id="KW-0732">Signal</keyword>
<keyword evidence="3" id="KW-1185">Reference proteome</keyword>
<dbReference type="RefSeq" id="WP_140594830.1">
    <property type="nucleotide sequence ID" value="NZ_VFWZ01000005.1"/>
</dbReference>
<protein>
    <recommendedName>
        <fullName evidence="4">Right-handed parallel beta-helix repeat-containing protein</fullName>
    </recommendedName>
</protein>
<sequence length="449" mass="49551">MNNLKYFLVVFVMFTLLPSKSCSKTMVVDVKPTLSKKEKFTPSDSTSNDIPEESTFFNGNVSMDNPITISTPITGSKIQNAIDVLNNRPEGGVLKIPKGTHTLNQSISLKSNVHIEINKEAVIKVAQSFRGAIFTIGTNNYPSAVKNVKIYSSDINKRYQINYSEIDSPNKAIYFVSIGYANGFEINGAEILDNETMFSAFRIGPNGTRRNTTSFNRISENGIIKNCHIQNADYGYGLIQLAGGKNLLLKDISGHGGVTLRLEGSAKGLVEAGFKIGIQENIYAQNVSCTNGNAVLMLSPHAKEHGKVVVRDITAINCGIGIRIDKGFGPKNGYYSPKPYIGGKIKIQASDVDFVAQIKKKHYKYYPKDFREKHPYQSLAPLKRTKGDARYGKAITPIFHGARLTNNNLGRNDEGYYDFVYDPSMEEIIGFPSCIPKITNRGNANKVCN</sequence>
<feature type="chain" id="PRO_5021365743" description="Right-handed parallel beta-helix repeat-containing protein" evidence="1">
    <location>
        <begin position="22"/>
        <end position="449"/>
    </location>
</feature>
<gene>
    <name evidence="2" type="ORF">FHK87_16310</name>
</gene>
<comment type="caution">
    <text evidence="2">The sequence shown here is derived from an EMBL/GenBank/DDBJ whole genome shotgun (WGS) entry which is preliminary data.</text>
</comment>
<reference evidence="2 3" key="1">
    <citation type="submission" date="2019-06" db="EMBL/GenBank/DDBJ databases">
        <authorList>
            <person name="Meng X."/>
        </authorList>
    </citation>
    <scope>NUCLEOTIDE SEQUENCE [LARGE SCALE GENOMIC DNA]</scope>
    <source>
        <strain evidence="2 3">M625</strain>
    </source>
</reference>
<dbReference type="AlphaFoldDB" id="A0A504J7B5"/>
<name>A0A504J7B5_9FLAO</name>
<feature type="signal peptide" evidence="1">
    <location>
        <begin position="1"/>
        <end position="21"/>
    </location>
</feature>
<dbReference type="Gene3D" id="2.160.20.10">
    <property type="entry name" value="Single-stranded right-handed beta-helix, Pectin lyase-like"/>
    <property type="match status" value="1"/>
</dbReference>
<evidence type="ECO:0000313" key="3">
    <source>
        <dbReference type="Proteomes" id="UP000315540"/>
    </source>
</evidence>
<organism evidence="2 3">
    <name type="scientific">Aquimarina algicola</name>
    <dbReference type="NCBI Taxonomy" id="2589995"/>
    <lineage>
        <taxon>Bacteria</taxon>
        <taxon>Pseudomonadati</taxon>
        <taxon>Bacteroidota</taxon>
        <taxon>Flavobacteriia</taxon>
        <taxon>Flavobacteriales</taxon>
        <taxon>Flavobacteriaceae</taxon>
        <taxon>Aquimarina</taxon>
    </lineage>
</organism>